<gene>
    <name evidence="1" type="ORF">GPUH_LOCUS4535</name>
</gene>
<proteinExistence type="predicted"/>
<organism evidence="3">
    <name type="scientific">Gongylonema pulchrum</name>
    <dbReference type="NCBI Taxonomy" id="637853"/>
    <lineage>
        <taxon>Eukaryota</taxon>
        <taxon>Metazoa</taxon>
        <taxon>Ecdysozoa</taxon>
        <taxon>Nematoda</taxon>
        <taxon>Chromadorea</taxon>
        <taxon>Rhabditida</taxon>
        <taxon>Spirurina</taxon>
        <taxon>Spiruromorpha</taxon>
        <taxon>Spiruroidea</taxon>
        <taxon>Gongylonematidae</taxon>
        <taxon>Gongylonema</taxon>
    </lineage>
</organism>
<dbReference type="AlphaFoldDB" id="A0A183D744"/>
<evidence type="ECO:0000313" key="1">
    <source>
        <dbReference type="EMBL" id="VDK45641.1"/>
    </source>
</evidence>
<reference evidence="3" key="1">
    <citation type="submission" date="2016-06" db="UniProtKB">
        <authorList>
            <consortium name="WormBaseParasite"/>
        </authorList>
    </citation>
    <scope>IDENTIFICATION</scope>
</reference>
<evidence type="ECO:0000313" key="2">
    <source>
        <dbReference type="Proteomes" id="UP000271098"/>
    </source>
</evidence>
<reference evidence="1 2" key="2">
    <citation type="submission" date="2018-11" db="EMBL/GenBank/DDBJ databases">
        <authorList>
            <consortium name="Pathogen Informatics"/>
        </authorList>
    </citation>
    <scope>NUCLEOTIDE SEQUENCE [LARGE SCALE GENOMIC DNA]</scope>
</reference>
<keyword evidence="2" id="KW-1185">Reference proteome</keyword>
<dbReference type="WBParaSite" id="GPUH_0000454201-mRNA-1">
    <property type="protein sequence ID" value="GPUH_0000454201-mRNA-1"/>
    <property type="gene ID" value="GPUH_0000454201"/>
</dbReference>
<accession>A0A183D744</accession>
<dbReference type="EMBL" id="UYRT01008653">
    <property type="protein sequence ID" value="VDK45641.1"/>
    <property type="molecule type" value="Genomic_DNA"/>
</dbReference>
<name>A0A183D744_9BILA</name>
<protein>
    <submittedName>
        <fullName evidence="3">AGC-kinase C-terminal domain-containing protein</fullName>
    </submittedName>
</protein>
<dbReference type="Proteomes" id="UP000271098">
    <property type="component" value="Unassembled WGS sequence"/>
</dbReference>
<sequence length="47" mass="5127">MARIDLKGFGACLSTKSNDNNDDDLADFGFDTLPDYDDVSVVSAYFS</sequence>
<evidence type="ECO:0000313" key="3">
    <source>
        <dbReference type="WBParaSite" id="GPUH_0000454201-mRNA-1"/>
    </source>
</evidence>